<comment type="similarity">
    <text evidence="2 9">Belongs to the uroporphyrinogen-III synthase family.</text>
</comment>
<evidence type="ECO:0000256" key="8">
    <source>
        <dbReference type="ARBA" id="ARBA00048617"/>
    </source>
</evidence>
<comment type="pathway">
    <text evidence="1 9">Porphyrin-containing compound metabolism; protoporphyrin-IX biosynthesis; coproporphyrinogen-III from 5-aminolevulinate: step 3/4.</text>
</comment>
<dbReference type="InterPro" id="IPR003754">
    <property type="entry name" value="4pyrrol_synth_uPrphyn_synth"/>
</dbReference>
<dbReference type="OrthoDB" id="9815856at2"/>
<dbReference type="Proteomes" id="UP000040453">
    <property type="component" value="Unassembled WGS sequence"/>
</dbReference>
<dbReference type="AlphaFoldDB" id="A0A0A1MEW1"/>
<evidence type="ECO:0000256" key="1">
    <source>
        <dbReference type="ARBA" id="ARBA00004772"/>
    </source>
</evidence>
<dbReference type="STRING" id="545501.BN997_03836"/>
<protein>
    <recommendedName>
        <fullName evidence="7 9">Uroporphyrinogen-III synthase</fullName>
        <ecNumber evidence="3 9">4.2.1.75</ecNumber>
    </recommendedName>
</protein>
<dbReference type="Pfam" id="PF02602">
    <property type="entry name" value="HEM4"/>
    <property type="match status" value="1"/>
</dbReference>
<dbReference type="EC" id="4.2.1.75" evidence="3 9"/>
<dbReference type="PANTHER" id="PTHR38042">
    <property type="entry name" value="UROPORPHYRINOGEN-III SYNTHASE, CHLOROPLASTIC"/>
    <property type="match status" value="1"/>
</dbReference>
<dbReference type="Gene3D" id="3.40.50.10090">
    <property type="match status" value="2"/>
</dbReference>
<dbReference type="GO" id="GO:0006780">
    <property type="term" value="P:uroporphyrinogen III biosynthetic process"/>
    <property type="evidence" value="ECO:0007669"/>
    <property type="project" value="UniProtKB-UniRule"/>
</dbReference>
<evidence type="ECO:0000256" key="2">
    <source>
        <dbReference type="ARBA" id="ARBA00008133"/>
    </source>
</evidence>
<sequence length="255" mass="28546">MGKPLHGERILITREETKAAEMADKVTKLGGSPVIVPMIEINFPEKLEDTAILERLSDFSWVFMTSANGVDGFFQLLRKQQITFPEGLKIGIVGKKTEKVLHRYGYAASFVPETFDAQAMAEAFISFYTSDKPVLLIRGNLSRPTLPEKLKEAQIAYEALEVYETTYCVESKQKLNQELPTVDYITFTSPSTAEAFVQLAECIPNNATYICIGNTTEDKARELGIPDVYTSIPYTTDAMLDLISTIANERKINHE</sequence>
<evidence type="ECO:0000256" key="5">
    <source>
        <dbReference type="ARBA" id="ARBA00023244"/>
    </source>
</evidence>
<comment type="catalytic activity">
    <reaction evidence="8 9">
        <text>hydroxymethylbilane = uroporphyrinogen III + H2O</text>
        <dbReference type="Rhea" id="RHEA:18965"/>
        <dbReference type="ChEBI" id="CHEBI:15377"/>
        <dbReference type="ChEBI" id="CHEBI:57308"/>
        <dbReference type="ChEBI" id="CHEBI:57845"/>
        <dbReference type="EC" id="4.2.1.75"/>
    </reaction>
</comment>
<evidence type="ECO:0000259" key="10">
    <source>
        <dbReference type="Pfam" id="PF02602"/>
    </source>
</evidence>
<dbReference type="RefSeq" id="WP_042534413.1">
    <property type="nucleotide sequence ID" value="NZ_CAXOIH010000027.1"/>
</dbReference>
<dbReference type="SUPFAM" id="SSF69618">
    <property type="entry name" value="HemD-like"/>
    <property type="match status" value="1"/>
</dbReference>
<evidence type="ECO:0000313" key="11">
    <source>
        <dbReference type="EMBL" id="CEI83910.1"/>
    </source>
</evidence>
<proteinExistence type="inferred from homology"/>
<reference evidence="11 12" key="1">
    <citation type="submission" date="2014-11" db="EMBL/GenBank/DDBJ databases">
        <authorList>
            <person name="Urmite Genomes Urmite Genomes"/>
        </authorList>
    </citation>
    <scope>NUCLEOTIDE SEQUENCE [LARGE SCALE GENOMIC DNA]</scope>
    <source>
        <strain evidence="11 12">Oc5</strain>
    </source>
</reference>
<dbReference type="UniPathway" id="UPA00251">
    <property type="reaction ID" value="UER00320"/>
</dbReference>
<evidence type="ECO:0000256" key="6">
    <source>
        <dbReference type="ARBA" id="ARBA00037589"/>
    </source>
</evidence>
<dbReference type="GO" id="GO:0004852">
    <property type="term" value="F:uroporphyrinogen-III synthase activity"/>
    <property type="evidence" value="ECO:0007669"/>
    <property type="project" value="UniProtKB-UniRule"/>
</dbReference>
<gene>
    <name evidence="11" type="ORF">BN997_03836</name>
</gene>
<feature type="domain" description="Tetrapyrrole biosynthesis uroporphyrinogen III synthase" evidence="10">
    <location>
        <begin position="21"/>
        <end position="240"/>
    </location>
</feature>
<dbReference type="EMBL" id="CDGG01000001">
    <property type="protein sequence ID" value="CEI83910.1"/>
    <property type="molecule type" value="Genomic_DNA"/>
</dbReference>
<name>A0A0A1MEW1_9BACI</name>
<dbReference type="GO" id="GO:0006782">
    <property type="term" value="P:protoporphyrinogen IX biosynthetic process"/>
    <property type="evidence" value="ECO:0007669"/>
    <property type="project" value="UniProtKB-UniRule"/>
</dbReference>
<organism evidence="11 12">
    <name type="scientific">Oceanobacillus oncorhynchi</name>
    <dbReference type="NCBI Taxonomy" id="545501"/>
    <lineage>
        <taxon>Bacteria</taxon>
        <taxon>Bacillati</taxon>
        <taxon>Bacillota</taxon>
        <taxon>Bacilli</taxon>
        <taxon>Bacillales</taxon>
        <taxon>Bacillaceae</taxon>
        <taxon>Oceanobacillus</taxon>
    </lineage>
</organism>
<keyword evidence="12" id="KW-1185">Reference proteome</keyword>
<comment type="function">
    <text evidence="6 9">Catalyzes cyclization of the linear tetrapyrrole, hydroxymethylbilane, to the macrocyclic uroporphyrinogen III.</text>
</comment>
<dbReference type="InterPro" id="IPR036108">
    <property type="entry name" value="4pyrrol_syn_uPrphyn_synt_sf"/>
</dbReference>
<evidence type="ECO:0000313" key="12">
    <source>
        <dbReference type="Proteomes" id="UP000040453"/>
    </source>
</evidence>
<evidence type="ECO:0000256" key="7">
    <source>
        <dbReference type="ARBA" id="ARBA00040167"/>
    </source>
</evidence>
<evidence type="ECO:0000256" key="4">
    <source>
        <dbReference type="ARBA" id="ARBA00023239"/>
    </source>
</evidence>
<dbReference type="PANTHER" id="PTHR38042:SF1">
    <property type="entry name" value="UROPORPHYRINOGEN-III SYNTHASE, CHLOROPLASTIC"/>
    <property type="match status" value="1"/>
</dbReference>
<evidence type="ECO:0000256" key="9">
    <source>
        <dbReference type="RuleBase" id="RU366031"/>
    </source>
</evidence>
<keyword evidence="4 9" id="KW-0456">Lyase</keyword>
<evidence type="ECO:0000256" key="3">
    <source>
        <dbReference type="ARBA" id="ARBA00013109"/>
    </source>
</evidence>
<accession>A0A0A1MEW1</accession>
<dbReference type="InterPro" id="IPR039793">
    <property type="entry name" value="UROS/Hem4"/>
</dbReference>
<dbReference type="CDD" id="cd06578">
    <property type="entry name" value="HemD"/>
    <property type="match status" value="1"/>
</dbReference>
<keyword evidence="5 9" id="KW-0627">Porphyrin biosynthesis</keyword>